<comment type="caution">
    <text evidence="12">The sequence shown here is derived from an EMBL/GenBank/DDBJ whole genome shotgun (WGS) entry which is preliminary data.</text>
</comment>
<dbReference type="PANTHER" id="PTHR31412:SF0">
    <property type="entry name" value="ZINC METALLOPROTEASE EGY1, CHLOROPLASTIC-RELATED"/>
    <property type="match status" value="1"/>
</dbReference>
<keyword evidence="7" id="KW-0809">Transit peptide</keyword>
<accession>A0ABP8FD89</accession>
<dbReference type="EMBL" id="BAABGX010000001">
    <property type="protein sequence ID" value="GAA4300992.1"/>
    <property type="molecule type" value="Genomic_DNA"/>
</dbReference>
<keyword evidence="8 10" id="KW-1133">Transmembrane helix</keyword>
<evidence type="ECO:0000256" key="10">
    <source>
        <dbReference type="SAM" id="Phobius"/>
    </source>
</evidence>
<evidence type="ECO:0000256" key="9">
    <source>
        <dbReference type="ARBA" id="ARBA00023136"/>
    </source>
</evidence>
<feature type="transmembrane region" description="Helical" evidence="10">
    <location>
        <begin position="245"/>
        <end position="266"/>
    </location>
</feature>
<name>A0ABP8FD89_9BACT</name>
<feature type="transmembrane region" description="Helical" evidence="10">
    <location>
        <begin position="320"/>
        <end position="341"/>
    </location>
</feature>
<keyword evidence="9 10" id="KW-0472">Membrane</keyword>
<comment type="similarity">
    <text evidence="3">Belongs to the peptidase M50B family.</text>
</comment>
<dbReference type="InterPro" id="IPR044838">
    <property type="entry name" value="EGY1-like"/>
</dbReference>
<evidence type="ECO:0000256" key="5">
    <source>
        <dbReference type="ARBA" id="ARBA00022692"/>
    </source>
</evidence>
<comment type="cofactor">
    <cofactor evidence="1">
        <name>Zn(2+)</name>
        <dbReference type="ChEBI" id="CHEBI:29105"/>
    </cofactor>
</comment>
<evidence type="ECO:0000256" key="1">
    <source>
        <dbReference type="ARBA" id="ARBA00001947"/>
    </source>
</evidence>
<sequence length="374" mass="42323">MKGKVVLQILLFIVTLVTTTLAGAEWQTGRLFFFDAEGFSWGGAFTRTQLLQGLAFSLPFLGVLTVHEFGHYFTARYYKVKVTLPYYIPLFLGIASSIGTMGAFIKIKDRIFSRKEFFDIGIAGPLAGFAVALPLLWYGFTHLPPPEHIYTIHPEYMVFGSKYADYVYQQGGNMSLGRNLLFIFFERVVADPALLPNRYELMHYPYLFAGFLALFFTALNLLPIGQLDGGHIMYGLLGYERFNRLSPLLFAIFIFYAGMGLIPASIPLEESYWMWGGYLAYLVIVFKPLFPELRQSLFLVAGVFLGHVTLAVFFPDVQGYNGWLVFGLILAKFMGVFHPPCPDERPLSTSRKWLGWLALIIFVLCFSPAPFLID</sequence>
<dbReference type="GO" id="GO:0006508">
    <property type="term" value="P:proteolysis"/>
    <property type="evidence" value="ECO:0007669"/>
    <property type="project" value="UniProtKB-KW"/>
</dbReference>
<dbReference type="InterPro" id="IPR008915">
    <property type="entry name" value="Peptidase_M50"/>
</dbReference>
<dbReference type="CDD" id="cd06160">
    <property type="entry name" value="S2P-M50_like_2"/>
    <property type="match status" value="1"/>
</dbReference>
<dbReference type="RefSeq" id="WP_345163499.1">
    <property type="nucleotide sequence ID" value="NZ_BAABGX010000001.1"/>
</dbReference>
<proteinExistence type="inferred from homology"/>
<keyword evidence="6" id="KW-0378">Hydrolase</keyword>
<feature type="transmembrane region" description="Helical" evidence="10">
    <location>
        <begin position="204"/>
        <end position="224"/>
    </location>
</feature>
<evidence type="ECO:0000256" key="8">
    <source>
        <dbReference type="ARBA" id="ARBA00022989"/>
    </source>
</evidence>
<organism evidence="12 13">
    <name type="scientific">Nibribacter koreensis</name>
    <dbReference type="NCBI Taxonomy" id="1084519"/>
    <lineage>
        <taxon>Bacteria</taxon>
        <taxon>Pseudomonadati</taxon>
        <taxon>Bacteroidota</taxon>
        <taxon>Cytophagia</taxon>
        <taxon>Cytophagales</taxon>
        <taxon>Hymenobacteraceae</taxon>
        <taxon>Nibribacter</taxon>
    </lineage>
</organism>
<feature type="transmembrane region" description="Helical" evidence="10">
    <location>
        <begin position="297"/>
        <end position="314"/>
    </location>
</feature>
<feature type="transmembrane region" description="Helical" evidence="10">
    <location>
        <begin position="353"/>
        <end position="373"/>
    </location>
</feature>
<dbReference type="PANTHER" id="PTHR31412">
    <property type="entry name" value="ZINC METALLOPROTEASE EGY1"/>
    <property type="match status" value="1"/>
</dbReference>
<feature type="transmembrane region" description="Helical" evidence="10">
    <location>
        <begin position="86"/>
        <end position="105"/>
    </location>
</feature>
<protein>
    <submittedName>
        <fullName evidence="12">Site-2 protease family protein</fullName>
    </submittedName>
</protein>
<reference evidence="13" key="1">
    <citation type="journal article" date="2019" name="Int. J. Syst. Evol. Microbiol.">
        <title>The Global Catalogue of Microorganisms (GCM) 10K type strain sequencing project: providing services to taxonomists for standard genome sequencing and annotation.</title>
        <authorList>
            <consortium name="The Broad Institute Genomics Platform"/>
            <consortium name="The Broad Institute Genome Sequencing Center for Infectious Disease"/>
            <person name="Wu L."/>
            <person name="Ma J."/>
        </authorList>
    </citation>
    <scope>NUCLEOTIDE SEQUENCE [LARGE SCALE GENOMIC DNA]</scope>
    <source>
        <strain evidence="13">JCM 17917</strain>
    </source>
</reference>
<comment type="subcellular location">
    <subcellularLocation>
        <location evidence="2">Membrane</location>
        <topology evidence="2">Multi-pass membrane protein</topology>
    </subcellularLocation>
</comment>
<evidence type="ECO:0000259" key="11">
    <source>
        <dbReference type="Pfam" id="PF02163"/>
    </source>
</evidence>
<evidence type="ECO:0000256" key="6">
    <source>
        <dbReference type="ARBA" id="ARBA00022801"/>
    </source>
</evidence>
<keyword evidence="4 12" id="KW-0645">Protease</keyword>
<evidence type="ECO:0000256" key="3">
    <source>
        <dbReference type="ARBA" id="ARBA00007931"/>
    </source>
</evidence>
<feature type="domain" description="Peptidase M50" evidence="11">
    <location>
        <begin position="56"/>
        <end position="241"/>
    </location>
</feature>
<evidence type="ECO:0000256" key="4">
    <source>
        <dbReference type="ARBA" id="ARBA00022670"/>
    </source>
</evidence>
<dbReference type="Proteomes" id="UP001501844">
    <property type="component" value="Unassembled WGS sequence"/>
</dbReference>
<evidence type="ECO:0000313" key="12">
    <source>
        <dbReference type="EMBL" id="GAA4300992.1"/>
    </source>
</evidence>
<evidence type="ECO:0000313" key="13">
    <source>
        <dbReference type="Proteomes" id="UP001501844"/>
    </source>
</evidence>
<keyword evidence="5 10" id="KW-0812">Transmembrane</keyword>
<keyword evidence="13" id="KW-1185">Reference proteome</keyword>
<feature type="transmembrane region" description="Helical" evidence="10">
    <location>
        <begin position="272"/>
        <end position="290"/>
    </location>
</feature>
<dbReference type="GO" id="GO:0008233">
    <property type="term" value="F:peptidase activity"/>
    <property type="evidence" value="ECO:0007669"/>
    <property type="project" value="UniProtKB-KW"/>
</dbReference>
<evidence type="ECO:0000256" key="2">
    <source>
        <dbReference type="ARBA" id="ARBA00004141"/>
    </source>
</evidence>
<feature type="transmembrane region" description="Helical" evidence="10">
    <location>
        <begin position="117"/>
        <end position="140"/>
    </location>
</feature>
<gene>
    <name evidence="12" type="ORF">GCM10023183_11730</name>
</gene>
<dbReference type="Pfam" id="PF02163">
    <property type="entry name" value="Peptidase_M50"/>
    <property type="match status" value="1"/>
</dbReference>
<evidence type="ECO:0000256" key="7">
    <source>
        <dbReference type="ARBA" id="ARBA00022946"/>
    </source>
</evidence>